<dbReference type="InterPro" id="IPR036179">
    <property type="entry name" value="Ig-like_dom_sf"/>
</dbReference>
<dbReference type="InParanoid" id="A0A2J7PNE4"/>
<dbReference type="InterPro" id="IPR013098">
    <property type="entry name" value="Ig_I-set"/>
</dbReference>
<keyword evidence="3" id="KW-1133">Transmembrane helix</keyword>
<keyword evidence="6" id="KW-1185">Reference proteome</keyword>
<evidence type="ECO:0000313" key="5">
    <source>
        <dbReference type="EMBL" id="PNF17851.1"/>
    </source>
</evidence>
<dbReference type="SUPFAM" id="SSF51445">
    <property type="entry name" value="(Trans)glycosidases"/>
    <property type="match status" value="1"/>
</dbReference>
<protein>
    <recommendedName>
        <fullName evidence="4">GH18 domain-containing protein</fullName>
    </recommendedName>
</protein>
<evidence type="ECO:0000256" key="3">
    <source>
        <dbReference type="SAM" id="Phobius"/>
    </source>
</evidence>
<dbReference type="Gene3D" id="3.20.20.80">
    <property type="entry name" value="Glycosidases"/>
    <property type="match status" value="1"/>
</dbReference>
<dbReference type="Pfam" id="PF07679">
    <property type="entry name" value="I-set"/>
    <property type="match status" value="1"/>
</dbReference>
<dbReference type="Proteomes" id="UP000235965">
    <property type="component" value="Unassembled WGS sequence"/>
</dbReference>
<dbReference type="Gene3D" id="2.60.40.10">
    <property type="entry name" value="Immunoglobulins"/>
    <property type="match status" value="1"/>
</dbReference>
<dbReference type="SUPFAM" id="SSF48726">
    <property type="entry name" value="Immunoglobulin"/>
    <property type="match status" value="1"/>
</dbReference>
<dbReference type="PANTHER" id="PTHR11177">
    <property type="entry name" value="CHITINASE"/>
    <property type="match status" value="1"/>
</dbReference>
<dbReference type="InterPro" id="IPR001223">
    <property type="entry name" value="Glyco_hydro18_cat"/>
</dbReference>
<dbReference type="EMBL" id="NEVH01023953">
    <property type="protein sequence ID" value="PNF17851.1"/>
    <property type="molecule type" value="Genomic_DNA"/>
</dbReference>
<dbReference type="Pfam" id="PF00704">
    <property type="entry name" value="Glyco_hydro_18"/>
    <property type="match status" value="1"/>
</dbReference>
<dbReference type="GO" id="GO:0005975">
    <property type="term" value="P:carbohydrate metabolic process"/>
    <property type="evidence" value="ECO:0007669"/>
    <property type="project" value="InterPro"/>
</dbReference>
<keyword evidence="3" id="KW-0812">Transmembrane</keyword>
<dbReference type="AlphaFoldDB" id="A0A2J7PNE4"/>
<dbReference type="SUPFAM" id="SSF54556">
    <property type="entry name" value="Chitinase insertion domain"/>
    <property type="match status" value="1"/>
</dbReference>
<feature type="domain" description="GH18" evidence="4">
    <location>
        <begin position="303"/>
        <end position="679"/>
    </location>
</feature>
<organism evidence="5 6">
    <name type="scientific">Cryptotermes secundus</name>
    <dbReference type="NCBI Taxonomy" id="105785"/>
    <lineage>
        <taxon>Eukaryota</taxon>
        <taxon>Metazoa</taxon>
        <taxon>Ecdysozoa</taxon>
        <taxon>Arthropoda</taxon>
        <taxon>Hexapoda</taxon>
        <taxon>Insecta</taxon>
        <taxon>Pterygota</taxon>
        <taxon>Neoptera</taxon>
        <taxon>Polyneoptera</taxon>
        <taxon>Dictyoptera</taxon>
        <taxon>Blattodea</taxon>
        <taxon>Blattoidea</taxon>
        <taxon>Termitoidae</taxon>
        <taxon>Kalotermitidae</taxon>
        <taxon>Cryptotermitinae</taxon>
        <taxon>Cryptotermes</taxon>
    </lineage>
</organism>
<evidence type="ECO:0000259" key="4">
    <source>
        <dbReference type="PROSITE" id="PS51910"/>
    </source>
</evidence>
<sequence>MVLESYRQEVGGINISNVWHEDMCELEAMLNSYVNEDVSTSESESENELATIPGQSPSELTKQIPPVFVENSSDVHIGPRLQYNGPVTVKQYITVNGKGSVKSSPGKLCNDIARTGTEPPEVVITNSYQSNKLSSFTLHEDVLNQNSRDQLCSQRWPCPTNYYIWGSLVTVLLVIIIVTLAVVLSVAQYERILPNKIQFLCENEEIDVYEGYKSIQWYVNVTASSEPKLVWYTPDCKVLEERDGPSRYEVYTSPDGASTKLKIYDISLKDRGLYRLQARSEDEEEWAYFSLNVKSKKPLEKERVVVCYVAEWAHLRLGLGKFTIDDIVPTLCTHLVYAFAVLNINRNSIESMLPDYDLKDNNGAGAYSKMTSLKQTYPHLKVLLSMGGWAERLEKNYSAVAESPARRKAFISSVSSFLRKYEFDGLDLHWQYPGQQYGGVPADKENFVHLLKELREEFDKFGWLLTAPLGVIPDTIEHSYDIPAISKYLDYMFALCYAYHGHWGTQTGPNAPLYPLYQDDEYTVESSINILLRKGAPASKLVLGLPLYGRIFKLRSGEGNVGFGAPTLGAGKQGRYVQESGLWGYNEICFELDSPSSNWMKRWDNVTHTPYAFKDDEFISYDNGRSLTEKVQLAIKKKLAGVVVWSLDTDDFRGTCTFGKSGSTGYPLMRAINNALDTAISWDKVPCNSNSSV</sequence>
<dbReference type="InterPro" id="IPR050314">
    <property type="entry name" value="Glycosyl_Hydrlase_18"/>
</dbReference>
<dbReference type="PROSITE" id="PS51910">
    <property type="entry name" value="GH18_2"/>
    <property type="match status" value="1"/>
</dbReference>
<dbReference type="STRING" id="105785.A0A2J7PNE4"/>
<dbReference type="InterPro" id="IPR011583">
    <property type="entry name" value="Chitinase_II/V-like_cat"/>
</dbReference>
<evidence type="ECO:0000256" key="2">
    <source>
        <dbReference type="SAM" id="MobiDB-lite"/>
    </source>
</evidence>
<keyword evidence="3" id="KW-0472">Membrane</keyword>
<reference evidence="5 6" key="1">
    <citation type="submission" date="2017-12" db="EMBL/GenBank/DDBJ databases">
        <title>Hemimetabolous genomes reveal molecular basis of termite eusociality.</title>
        <authorList>
            <person name="Harrison M.C."/>
            <person name="Jongepier E."/>
            <person name="Robertson H.M."/>
            <person name="Arning N."/>
            <person name="Bitard-Feildel T."/>
            <person name="Chao H."/>
            <person name="Childers C.P."/>
            <person name="Dinh H."/>
            <person name="Doddapaneni H."/>
            <person name="Dugan S."/>
            <person name="Gowin J."/>
            <person name="Greiner C."/>
            <person name="Han Y."/>
            <person name="Hu H."/>
            <person name="Hughes D.S.T."/>
            <person name="Huylmans A.-K."/>
            <person name="Kemena C."/>
            <person name="Kremer L.P.M."/>
            <person name="Lee S.L."/>
            <person name="Lopez-Ezquerra A."/>
            <person name="Mallet L."/>
            <person name="Monroy-Kuhn J.M."/>
            <person name="Moser A."/>
            <person name="Murali S.C."/>
            <person name="Muzny D.M."/>
            <person name="Otani S."/>
            <person name="Piulachs M.-D."/>
            <person name="Poelchau M."/>
            <person name="Qu J."/>
            <person name="Schaub F."/>
            <person name="Wada-Katsumata A."/>
            <person name="Worley K.C."/>
            <person name="Xie Q."/>
            <person name="Ylla G."/>
            <person name="Poulsen M."/>
            <person name="Gibbs R.A."/>
            <person name="Schal C."/>
            <person name="Richards S."/>
            <person name="Belles X."/>
            <person name="Korb J."/>
            <person name="Bornberg-Bauer E."/>
        </authorList>
    </citation>
    <scope>NUCLEOTIDE SEQUENCE [LARGE SCALE GENOMIC DNA]</scope>
    <source>
        <tissue evidence="5">Whole body</tissue>
    </source>
</reference>
<dbReference type="FunFam" id="3.10.50.10:FF:000001">
    <property type="entry name" value="Chitinase 3-like 1"/>
    <property type="match status" value="1"/>
</dbReference>
<dbReference type="SMART" id="SM00636">
    <property type="entry name" value="Glyco_18"/>
    <property type="match status" value="1"/>
</dbReference>
<dbReference type="GO" id="GO:0006032">
    <property type="term" value="P:chitin catabolic process"/>
    <property type="evidence" value="ECO:0007669"/>
    <property type="project" value="TreeGrafter"/>
</dbReference>
<dbReference type="InterPro" id="IPR017853">
    <property type="entry name" value="GH"/>
</dbReference>
<proteinExistence type="predicted"/>
<comment type="caution">
    <text evidence="5">The sequence shown here is derived from an EMBL/GenBank/DDBJ whole genome shotgun (WGS) entry which is preliminary data.</text>
</comment>
<feature type="region of interest" description="Disordered" evidence="2">
    <location>
        <begin position="37"/>
        <end position="57"/>
    </location>
</feature>
<dbReference type="Gene3D" id="3.10.50.10">
    <property type="match status" value="1"/>
</dbReference>
<accession>A0A2J7PNE4</accession>
<feature type="transmembrane region" description="Helical" evidence="3">
    <location>
        <begin position="162"/>
        <end position="187"/>
    </location>
</feature>
<dbReference type="InterPro" id="IPR029070">
    <property type="entry name" value="Chitinase_insertion_sf"/>
</dbReference>
<dbReference type="GO" id="GO:0005576">
    <property type="term" value="C:extracellular region"/>
    <property type="evidence" value="ECO:0007669"/>
    <property type="project" value="TreeGrafter"/>
</dbReference>
<name>A0A2J7PNE4_9NEOP</name>
<dbReference type="GO" id="GO:0004568">
    <property type="term" value="F:chitinase activity"/>
    <property type="evidence" value="ECO:0007669"/>
    <property type="project" value="TreeGrafter"/>
</dbReference>
<dbReference type="GO" id="GO:0008061">
    <property type="term" value="F:chitin binding"/>
    <property type="evidence" value="ECO:0007669"/>
    <property type="project" value="InterPro"/>
</dbReference>
<dbReference type="InterPro" id="IPR013783">
    <property type="entry name" value="Ig-like_fold"/>
</dbReference>
<dbReference type="OrthoDB" id="8187780at2759"/>
<dbReference type="PANTHER" id="PTHR11177:SF403">
    <property type="entry name" value="CHITINASE 2-RELATED"/>
    <property type="match status" value="1"/>
</dbReference>
<gene>
    <name evidence="5" type="ORF">B7P43_G02228</name>
</gene>
<evidence type="ECO:0000313" key="6">
    <source>
        <dbReference type="Proteomes" id="UP000235965"/>
    </source>
</evidence>
<keyword evidence="1" id="KW-1015">Disulfide bond</keyword>
<evidence type="ECO:0000256" key="1">
    <source>
        <dbReference type="ARBA" id="ARBA00023157"/>
    </source>
</evidence>